<accession>A0A1N6LH84</accession>
<gene>
    <name evidence="1" type="ORF">SAMN05444165_7315</name>
</gene>
<dbReference type="EMBL" id="FSRU01000003">
    <property type="protein sequence ID" value="SIO68138.1"/>
    <property type="molecule type" value="Genomic_DNA"/>
</dbReference>
<reference evidence="1 2" key="1">
    <citation type="submission" date="2016-11" db="EMBL/GenBank/DDBJ databases">
        <authorList>
            <person name="Jaros S."/>
            <person name="Januszkiewicz K."/>
            <person name="Wedrychowicz H."/>
        </authorList>
    </citation>
    <scope>NUCLEOTIDE SEQUENCE [LARGE SCALE GENOMIC DNA]</scope>
    <source>
        <strain evidence="1 2">GAS95</strain>
    </source>
</reference>
<dbReference type="AlphaFoldDB" id="A0A1N6LH84"/>
<proteinExistence type="predicted"/>
<protein>
    <submittedName>
        <fullName evidence="1">Uncharacterized protein</fullName>
    </submittedName>
</protein>
<organism evidence="1 2">
    <name type="scientific">Paraburkholderia phenazinium</name>
    <dbReference type="NCBI Taxonomy" id="60549"/>
    <lineage>
        <taxon>Bacteria</taxon>
        <taxon>Pseudomonadati</taxon>
        <taxon>Pseudomonadota</taxon>
        <taxon>Betaproteobacteria</taxon>
        <taxon>Burkholderiales</taxon>
        <taxon>Burkholderiaceae</taxon>
        <taxon>Paraburkholderia</taxon>
    </lineage>
</organism>
<dbReference type="Proteomes" id="UP000185151">
    <property type="component" value="Unassembled WGS sequence"/>
</dbReference>
<evidence type="ECO:0000313" key="1">
    <source>
        <dbReference type="EMBL" id="SIO68138.1"/>
    </source>
</evidence>
<name>A0A1N6LH84_9BURK</name>
<sequence>MSKAFGGVVSSVAQKPNMAMPGIALSTTLMLGTANEAYVRVIDAPPSTNEAVPVTKDESSDAR</sequence>
<evidence type="ECO:0000313" key="2">
    <source>
        <dbReference type="Proteomes" id="UP000185151"/>
    </source>
</evidence>
<keyword evidence="2" id="KW-1185">Reference proteome</keyword>